<reference evidence="1" key="1">
    <citation type="submission" date="2022-11" db="EMBL/GenBank/DDBJ databases">
        <authorList>
            <person name="Petersen C."/>
        </authorList>
    </citation>
    <scope>NUCLEOTIDE SEQUENCE</scope>
    <source>
        <strain evidence="1">IBT 29864</strain>
    </source>
</reference>
<dbReference type="AlphaFoldDB" id="A0A9W9UWE9"/>
<comment type="caution">
    <text evidence="1">The sequence shown here is derived from an EMBL/GenBank/DDBJ whole genome shotgun (WGS) entry which is preliminary data.</text>
</comment>
<sequence length="200" mass="22607">MSVELIPDSACHFLRRLLTKLGLLASMAGVLGWIVEQVVDNSRKSGRVWGRVRLQKIFSNFLLVQLEKHIPQVRVLLGKDLIGNVGVRQAEILLQLSTLFEFEQNAFHFWGLKFAFEFSQAGLLLCGGQDCLMVLHNLWPFLRDELGEHVLNPFRRRGWGRGRISQCVPSSSDTVHGLLNPVRDVAEQLLAAFEGLFSRS</sequence>
<keyword evidence="2" id="KW-1185">Reference proteome</keyword>
<accession>A0A9W9UWE9</accession>
<gene>
    <name evidence="1" type="ORF">N7496_011537</name>
</gene>
<proteinExistence type="predicted"/>
<evidence type="ECO:0000313" key="2">
    <source>
        <dbReference type="Proteomes" id="UP001147782"/>
    </source>
</evidence>
<reference evidence="1" key="2">
    <citation type="journal article" date="2023" name="IMA Fungus">
        <title>Comparative genomic study of the Penicillium genus elucidates a diverse pangenome and 15 lateral gene transfer events.</title>
        <authorList>
            <person name="Petersen C."/>
            <person name="Sorensen T."/>
            <person name="Nielsen M.R."/>
            <person name="Sondergaard T.E."/>
            <person name="Sorensen J.L."/>
            <person name="Fitzpatrick D.A."/>
            <person name="Frisvad J.C."/>
            <person name="Nielsen K.L."/>
        </authorList>
    </citation>
    <scope>NUCLEOTIDE SEQUENCE</scope>
    <source>
        <strain evidence="1">IBT 29864</strain>
    </source>
</reference>
<protein>
    <submittedName>
        <fullName evidence="1">Uncharacterized protein</fullName>
    </submittedName>
</protein>
<dbReference type="Proteomes" id="UP001147782">
    <property type="component" value="Unassembled WGS sequence"/>
</dbReference>
<evidence type="ECO:0000313" key="1">
    <source>
        <dbReference type="EMBL" id="KAJ5359124.1"/>
    </source>
</evidence>
<dbReference type="EMBL" id="JAPZBS010000009">
    <property type="protein sequence ID" value="KAJ5359124.1"/>
    <property type="molecule type" value="Genomic_DNA"/>
</dbReference>
<dbReference type="RefSeq" id="XP_056550410.1">
    <property type="nucleotide sequence ID" value="XM_056704450.1"/>
</dbReference>
<organism evidence="1 2">
    <name type="scientific">Penicillium cataractarum</name>
    <dbReference type="NCBI Taxonomy" id="2100454"/>
    <lineage>
        <taxon>Eukaryota</taxon>
        <taxon>Fungi</taxon>
        <taxon>Dikarya</taxon>
        <taxon>Ascomycota</taxon>
        <taxon>Pezizomycotina</taxon>
        <taxon>Eurotiomycetes</taxon>
        <taxon>Eurotiomycetidae</taxon>
        <taxon>Eurotiales</taxon>
        <taxon>Aspergillaceae</taxon>
        <taxon>Penicillium</taxon>
    </lineage>
</organism>
<name>A0A9W9UWE9_9EURO</name>
<dbReference type="GeneID" id="81443629"/>